<dbReference type="SUPFAM" id="SSF56112">
    <property type="entry name" value="Protein kinase-like (PK-like)"/>
    <property type="match status" value="1"/>
</dbReference>
<keyword evidence="4" id="KW-0418">Kinase</keyword>
<sequence>MERLDEAGGALGERHGDAPATSHSQGLPCEVERRFRVTGLLGEGAYGTVLCAVQRKRPHDRVALKRCGGCIDAPDALTLQRIYREVVVLRQLRHDNIVALRDLVLPADGPDVYLVLDAMPLDLERAIRLAVLRTVEQYRRVTVETLRALKYLHAAHLLHRDLKPSNILVDAGGHAKLCDFGLVRLIGLYSRCLTAYVGMRWYRAPELLLGSTRYGTGVDIWALGCVVGEMLLGRPLLMGASVEDQLGLTMGLVFGRRSAEEEVDISGMPEAAAQLAAVQPLGQVLEAKLHGQDPDCAPAVDLVRSCLRISPDDRPSTRELLRHAFLQRLRDDADDLLWSEPVELPLPDSCLHDPDKYLTALEGEAHIVRWSWASRLSTSSAVGSRASASGSESECSLEGSRVLTPASPEERQARP</sequence>
<dbReference type="InterPro" id="IPR050117">
    <property type="entry name" value="MAPK"/>
</dbReference>
<keyword evidence="5 6" id="KW-0067">ATP-binding</keyword>
<dbReference type="GO" id="GO:0005524">
    <property type="term" value="F:ATP binding"/>
    <property type="evidence" value="ECO:0007669"/>
    <property type="project" value="UniProtKB-UniRule"/>
</dbReference>
<dbReference type="Pfam" id="PF00069">
    <property type="entry name" value="Pkinase"/>
    <property type="match status" value="1"/>
</dbReference>
<gene>
    <name evidence="10" type="ORF">AMON00008_LOCUS34220</name>
</gene>
<reference evidence="10" key="1">
    <citation type="submission" date="2021-01" db="EMBL/GenBank/DDBJ databases">
        <authorList>
            <person name="Corre E."/>
            <person name="Pelletier E."/>
            <person name="Niang G."/>
            <person name="Scheremetjew M."/>
            <person name="Finn R."/>
            <person name="Kale V."/>
            <person name="Holt S."/>
            <person name="Cochrane G."/>
            <person name="Meng A."/>
            <person name="Brown T."/>
            <person name="Cohen L."/>
        </authorList>
    </citation>
    <scope>NUCLEOTIDE SEQUENCE</scope>
    <source>
        <strain evidence="10">CCMP3105</strain>
    </source>
</reference>
<feature type="region of interest" description="Disordered" evidence="8">
    <location>
        <begin position="1"/>
        <end position="25"/>
    </location>
</feature>
<feature type="compositionally biased region" description="Basic and acidic residues" evidence="8">
    <location>
        <begin position="1"/>
        <end position="17"/>
    </location>
</feature>
<evidence type="ECO:0000256" key="8">
    <source>
        <dbReference type="SAM" id="MobiDB-lite"/>
    </source>
</evidence>
<dbReference type="AlphaFoldDB" id="A0A7S4REL6"/>
<dbReference type="PROSITE" id="PS00108">
    <property type="entry name" value="PROTEIN_KINASE_ST"/>
    <property type="match status" value="1"/>
</dbReference>
<dbReference type="InterPro" id="IPR017441">
    <property type="entry name" value="Protein_kinase_ATP_BS"/>
</dbReference>
<dbReference type="EMBL" id="HBNR01048987">
    <property type="protein sequence ID" value="CAE4611841.1"/>
    <property type="molecule type" value="Transcribed_RNA"/>
</dbReference>
<accession>A0A7S4REL6</accession>
<evidence type="ECO:0000313" key="10">
    <source>
        <dbReference type="EMBL" id="CAE4611841.1"/>
    </source>
</evidence>
<evidence type="ECO:0000256" key="3">
    <source>
        <dbReference type="ARBA" id="ARBA00022741"/>
    </source>
</evidence>
<feature type="compositionally biased region" description="Low complexity" evidence="8">
    <location>
        <begin position="381"/>
        <end position="400"/>
    </location>
</feature>
<keyword evidence="2" id="KW-0808">Transferase</keyword>
<comment type="similarity">
    <text evidence="7">Belongs to the protein kinase superfamily.</text>
</comment>
<keyword evidence="1 7" id="KW-0723">Serine/threonine-protein kinase</keyword>
<evidence type="ECO:0000256" key="4">
    <source>
        <dbReference type="ARBA" id="ARBA00022777"/>
    </source>
</evidence>
<feature type="domain" description="Protein kinase" evidence="9">
    <location>
        <begin position="35"/>
        <end position="326"/>
    </location>
</feature>
<evidence type="ECO:0000259" key="9">
    <source>
        <dbReference type="PROSITE" id="PS50011"/>
    </source>
</evidence>
<dbReference type="PROSITE" id="PS50011">
    <property type="entry name" value="PROTEIN_KINASE_DOM"/>
    <property type="match status" value="1"/>
</dbReference>
<name>A0A7S4REL6_9DINO</name>
<dbReference type="PANTHER" id="PTHR24055">
    <property type="entry name" value="MITOGEN-ACTIVATED PROTEIN KINASE"/>
    <property type="match status" value="1"/>
</dbReference>
<protein>
    <recommendedName>
        <fullName evidence="9">Protein kinase domain-containing protein</fullName>
    </recommendedName>
</protein>
<keyword evidence="3 6" id="KW-0547">Nucleotide-binding</keyword>
<dbReference type="InterPro" id="IPR008271">
    <property type="entry name" value="Ser/Thr_kinase_AS"/>
</dbReference>
<dbReference type="InterPro" id="IPR011009">
    <property type="entry name" value="Kinase-like_dom_sf"/>
</dbReference>
<feature type="binding site" evidence="6">
    <location>
        <position position="65"/>
    </location>
    <ligand>
        <name>ATP</name>
        <dbReference type="ChEBI" id="CHEBI:30616"/>
    </ligand>
</feature>
<evidence type="ECO:0000256" key="6">
    <source>
        <dbReference type="PROSITE-ProRule" id="PRU10141"/>
    </source>
</evidence>
<evidence type="ECO:0000256" key="7">
    <source>
        <dbReference type="RuleBase" id="RU000304"/>
    </source>
</evidence>
<dbReference type="SMART" id="SM00220">
    <property type="entry name" value="S_TKc"/>
    <property type="match status" value="1"/>
</dbReference>
<dbReference type="Gene3D" id="1.10.510.10">
    <property type="entry name" value="Transferase(Phosphotransferase) domain 1"/>
    <property type="match status" value="1"/>
</dbReference>
<evidence type="ECO:0000256" key="5">
    <source>
        <dbReference type="ARBA" id="ARBA00022840"/>
    </source>
</evidence>
<feature type="region of interest" description="Disordered" evidence="8">
    <location>
        <begin position="381"/>
        <end position="415"/>
    </location>
</feature>
<dbReference type="PROSITE" id="PS00107">
    <property type="entry name" value="PROTEIN_KINASE_ATP"/>
    <property type="match status" value="1"/>
</dbReference>
<dbReference type="Gene3D" id="3.30.200.20">
    <property type="entry name" value="Phosphorylase Kinase, domain 1"/>
    <property type="match status" value="1"/>
</dbReference>
<organism evidence="10">
    <name type="scientific">Alexandrium monilatum</name>
    <dbReference type="NCBI Taxonomy" id="311494"/>
    <lineage>
        <taxon>Eukaryota</taxon>
        <taxon>Sar</taxon>
        <taxon>Alveolata</taxon>
        <taxon>Dinophyceae</taxon>
        <taxon>Gonyaulacales</taxon>
        <taxon>Pyrocystaceae</taxon>
        <taxon>Alexandrium</taxon>
    </lineage>
</organism>
<evidence type="ECO:0000256" key="2">
    <source>
        <dbReference type="ARBA" id="ARBA00022679"/>
    </source>
</evidence>
<dbReference type="InterPro" id="IPR000719">
    <property type="entry name" value="Prot_kinase_dom"/>
</dbReference>
<dbReference type="GO" id="GO:0004674">
    <property type="term" value="F:protein serine/threonine kinase activity"/>
    <property type="evidence" value="ECO:0007669"/>
    <property type="project" value="UniProtKB-KW"/>
</dbReference>
<proteinExistence type="inferred from homology"/>
<evidence type="ECO:0000256" key="1">
    <source>
        <dbReference type="ARBA" id="ARBA00022527"/>
    </source>
</evidence>
<dbReference type="FunFam" id="1.10.510.10:FF:000624">
    <property type="entry name" value="Mitogen-activated protein kinase"/>
    <property type="match status" value="1"/>
</dbReference>